<evidence type="ECO:0000256" key="3">
    <source>
        <dbReference type="ARBA" id="ARBA00023015"/>
    </source>
</evidence>
<dbReference type="RefSeq" id="WP_089760674.1">
    <property type="nucleotide sequence ID" value="NZ_FNGO01000014.1"/>
</dbReference>
<dbReference type="InterPro" id="IPR003593">
    <property type="entry name" value="AAA+_ATPase"/>
</dbReference>
<keyword evidence="1" id="KW-0547">Nucleotide-binding</keyword>
<dbReference type="InterPro" id="IPR025943">
    <property type="entry name" value="Sigma_54_int_dom_ATP-bd_2"/>
</dbReference>
<evidence type="ECO:0000256" key="6">
    <source>
        <dbReference type="SAM" id="Coils"/>
    </source>
</evidence>
<dbReference type="Gene3D" id="1.10.10.60">
    <property type="entry name" value="Homeodomain-like"/>
    <property type="match status" value="1"/>
</dbReference>
<evidence type="ECO:0000256" key="4">
    <source>
        <dbReference type="ARBA" id="ARBA00023125"/>
    </source>
</evidence>
<keyword evidence="3" id="KW-0805">Transcription regulation</keyword>
<dbReference type="CDD" id="cd00130">
    <property type="entry name" value="PAS"/>
    <property type="match status" value="1"/>
</dbReference>
<sequence>MGIIVVDSRDKLIFISSWIKDILDRNKNVTESGIEEKISSFEQQGSSGYREGVLKLGDRKYKCRQFCPEKKFFSESQQEKRYIKSITVLDKFTEADFHAKTAFQSELETLITSEEVDKLKEQLKKLQKVFNNAYEALVIVDPDGYITDFNNAYEECLGLEAEEVKGRHVTEVIDNTRLHLIAESGDAEIGHLQNIQGEEMITSRIPLKEDGELIGVAGKILFEDAREVKALAQRLEVVENELDEYKNELKRRQEAKYTFSSIITRNERMEYLKEIAENCASSNSTVLINGESGTGKEMFAHAIHSGGARKYGSFVRVNCAAIPENLLESELFGYEEGAFTGARETGKPGKFELADGGSIFLDEITSMPLEMQAKILRVLQEREIQRVGGTERKKIDTRVIAATNEDVESLVAEGKFRQDLYYRLNVIRLQIPPLRKRKEDISILSDHILTELSEKLNEDRHELSPRALELLENYDWPGNVRELYNFLERAVNLSSGKMIEPEHLPDILTSSAGIDDTYGTGTTDAEKKAGAKTEQTEDFKTDDLESEDAVKIKKENLDLSKLVRRTEKRCIRQALAAAGGNKTEAARILGIHRNTLYNKLDKFGIQD</sequence>
<dbReference type="InterPro" id="IPR009057">
    <property type="entry name" value="Homeodomain-like_sf"/>
</dbReference>
<dbReference type="SUPFAM" id="SSF52540">
    <property type="entry name" value="P-loop containing nucleoside triphosphate hydrolases"/>
    <property type="match status" value="1"/>
</dbReference>
<dbReference type="InterPro" id="IPR025944">
    <property type="entry name" value="Sigma_54_int_dom_CS"/>
</dbReference>
<dbReference type="SUPFAM" id="SSF55785">
    <property type="entry name" value="PYP-like sensor domain (PAS domain)"/>
    <property type="match status" value="1"/>
</dbReference>
<dbReference type="SMART" id="SM00382">
    <property type="entry name" value="AAA"/>
    <property type="match status" value="1"/>
</dbReference>
<feature type="domain" description="PAS" evidence="8">
    <location>
        <begin position="122"/>
        <end position="173"/>
    </location>
</feature>
<dbReference type="InterPro" id="IPR000014">
    <property type="entry name" value="PAS"/>
</dbReference>
<dbReference type="Pfam" id="PF02954">
    <property type="entry name" value="HTH_8"/>
    <property type="match status" value="1"/>
</dbReference>
<dbReference type="GO" id="GO:0006355">
    <property type="term" value="P:regulation of DNA-templated transcription"/>
    <property type="evidence" value="ECO:0007669"/>
    <property type="project" value="InterPro"/>
</dbReference>
<dbReference type="Gene3D" id="3.30.450.20">
    <property type="entry name" value="PAS domain"/>
    <property type="match status" value="1"/>
</dbReference>
<dbReference type="Pfam" id="PF25601">
    <property type="entry name" value="AAA_lid_14"/>
    <property type="match status" value="1"/>
</dbReference>
<dbReference type="Gene3D" id="3.40.50.300">
    <property type="entry name" value="P-loop containing nucleotide triphosphate hydrolases"/>
    <property type="match status" value="1"/>
</dbReference>
<keyword evidence="5" id="KW-0804">Transcription</keyword>
<reference evidence="9 10" key="1">
    <citation type="submission" date="2016-10" db="EMBL/GenBank/DDBJ databases">
        <authorList>
            <person name="de Groot N.N."/>
        </authorList>
    </citation>
    <scope>NUCLEOTIDE SEQUENCE [LARGE SCALE GENOMIC DNA]</scope>
    <source>
        <strain evidence="9 10">SLAS-1</strain>
    </source>
</reference>
<dbReference type="PANTHER" id="PTHR32071">
    <property type="entry name" value="TRANSCRIPTIONAL REGULATORY PROTEIN"/>
    <property type="match status" value="1"/>
</dbReference>
<feature type="coiled-coil region" evidence="6">
    <location>
        <begin position="228"/>
        <end position="255"/>
    </location>
</feature>
<dbReference type="GO" id="GO:0005524">
    <property type="term" value="F:ATP binding"/>
    <property type="evidence" value="ECO:0007669"/>
    <property type="project" value="UniProtKB-KW"/>
</dbReference>
<evidence type="ECO:0000256" key="5">
    <source>
        <dbReference type="ARBA" id="ARBA00023163"/>
    </source>
</evidence>
<gene>
    <name evidence="9" type="ORF">SAMN04488692_11461</name>
</gene>
<protein>
    <submittedName>
        <fullName evidence="9">PAS domain S-box-containing protein</fullName>
    </submittedName>
</protein>
<evidence type="ECO:0000313" key="10">
    <source>
        <dbReference type="Proteomes" id="UP000199476"/>
    </source>
</evidence>
<keyword evidence="6" id="KW-0175">Coiled coil</keyword>
<dbReference type="PROSITE" id="PS00676">
    <property type="entry name" value="SIGMA54_INTERACT_2"/>
    <property type="match status" value="1"/>
</dbReference>
<dbReference type="FunFam" id="3.40.50.300:FF:000006">
    <property type="entry name" value="DNA-binding transcriptional regulator NtrC"/>
    <property type="match status" value="1"/>
</dbReference>
<dbReference type="STRING" id="321763.SAMN04488692_11461"/>
<dbReference type="InterPro" id="IPR035965">
    <property type="entry name" value="PAS-like_dom_sf"/>
</dbReference>
<feature type="domain" description="Sigma-54 factor interaction" evidence="7">
    <location>
        <begin position="262"/>
        <end position="492"/>
    </location>
</feature>
<dbReference type="CDD" id="cd00009">
    <property type="entry name" value="AAA"/>
    <property type="match status" value="1"/>
</dbReference>
<evidence type="ECO:0000313" key="9">
    <source>
        <dbReference type="EMBL" id="SDM03133.1"/>
    </source>
</evidence>
<organism evidence="9 10">
    <name type="scientific">Halarsenatibacter silvermanii</name>
    <dbReference type="NCBI Taxonomy" id="321763"/>
    <lineage>
        <taxon>Bacteria</taxon>
        <taxon>Bacillati</taxon>
        <taxon>Bacillota</taxon>
        <taxon>Clostridia</taxon>
        <taxon>Halanaerobiales</taxon>
        <taxon>Halarsenatibacteraceae</taxon>
        <taxon>Halarsenatibacter</taxon>
    </lineage>
</organism>
<name>A0A1G9PWT8_9FIRM</name>
<dbReference type="SUPFAM" id="SSF46689">
    <property type="entry name" value="Homeodomain-like"/>
    <property type="match status" value="1"/>
</dbReference>
<dbReference type="Gene3D" id="1.10.8.60">
    <property type="match status" value="1"/>
</dbReference>
<dbReference type="PROSITE" id="PS00675">
    <property type="entry name" value="SIGMA54_INTERACT_1"/>
    <property type="match status" value="1"/>
</dbReference>
<dbReference type="PROSITE" id="PS50045">
    <property type="entry name" value="SIGMA54_INTERACT_4"/>
    <property type="match status" value="1"/>
</dbReference>
<proteinExistence type="predicted"/>
<dbReference type="InterPro" id="IPR002197">
    <property type="entry name" value="HTH_Fis"/>
</dbReference>
<dbReference type="PANTHER" id="PTHR32071:SF57">
    <property type="entry name" value="C4-DICARBOXYLATE TRANSPORT TRANSCRIPTIONAL REGULATORY PROTEIN DCTD"/>
    <property type="match status" value="1"/>
</dbReference>
<dbReference type="Proteomes" id="UP000199476">
    <property type="component" value="Unassembled WGS sequence"/>
</dbReference>
<evidence type="ECO:0000259" key="7">
    <source>
        <dbReference type="PROSITE" id="PS50045"/>
    </source>
</evidence>
<keyword evidence="4" id="KW-0238">DNA-binding</keyword>
<dbReference type="AlphaFoldDB" id="A0A1G9PWT8"/>
<keyword evidence="10" id="KW-1185">Reference proteome</keyword>
<keyword evidence="2" id="KW-0067">ATP-binding</keyword>
<dbReference type="GO" id="GO:0043565">
    <property type="term" value="F:sequence-specific DNA binding"/>
    <property type="evidence" value="ECO:0007669"/>
    <property type="project" value="InterPro"/>
</dbReference>
<evidence type="ECO:0000259" key="8">
    <source>
        <dbReference type="PROSITE" id="PS50112"/>
    </source>
</evidence>
<dbReference type="EMBL" id="FNGO01000014">
    <property type="protein sequence ID" value="SDM03133.1"/>
    <property type="molecule type" value="Genomic_DNA"/>
</dbReference>
<accession>A0A1G9PWT8</accession>
<dbReference type="PROSITE" id="PS00688">
    <property type="entry name" value="SIGMA54_INTERACT_3"/>
    <property type="match status" value="1"/>
</dbReference>
<dbReference type="OrthoDB" id="9803970at2"/>
<dbReference type="Pfam" id="PF00158">
    <property type="entry name" value="Sigma54_activat"/>
    <property type="match status" value="1"/>
</dbReference>
<dbReference type="NCBIfam" id="TIGR00229">
    <property type="entry name" value="sensory_box"/>
    <property type="match status" value="1"/>
</dbReference>
<dbReference type="SMART" id="SM00091">
    <property type="entry name" value="PAS"/>
    <property type="match status" value="1"/>
</dbReference>
<dbReference type="InterPro" id="IPR025662">
    <property type="entry name" value="Sigma_54_int_dom_ATP-bd_1"/>
</dbReference>
<evidence type="ECO:0000256" key="1">
    <source>
        <dbReference type="ARBA" id="ARBA00022741"/>
    </source>
</evidence>
<dbReference type="Pfam" id="PF13426">
    <property type="entry name" value="PAS_9"/>
    <property type="match status" value="1"/>
</dbReference>
<dbReference type="PRINTS" id="PR01590">
    <property type="entry name" value="HTHFIS"/>
</dbReference>
<dbReference type="InterPro" id="IPR058031">
    <property type="entry name" value="AAA_lid_NorR"/>
</dbReference>
<dbReference type="InterPro" id="IPR027417">
    <property type="entry name" value="P-loop_NTPase"/>
</dbReference>
<evidence type="ECO:0000256" key="2">
    <source>
        <dbReference type="ARBA" id="ARBA00022840"/>
    </source>
</evidence>
<dbReference type="PROSITE" id="PS50112">
    <property type="entry name" value="PAS"/>
    <property type="match status" value="1"/>
</dbReference>
<dbReference type="InterPro" id="IPR002078">
    <property type="entry name" value="Sigma_54_int"/>
</dbReference>